<name>A0A2P2PHB5_RHIMU</name>
<accession>A0A2P2PHB5</accession>
<dbReference type="EMBL" id="GGEC01073619">
    <property type="protein sequence ID" value="MBX54103.1"/>
    <property type="molecule type" value="Transcribed_RNA"/>
</dbReference>
<proteinExistence type="predicted"/>
<sequence length="27" mass="3005">MTAVCPPPPFSFLELFFINSVNFCSVP</sequence>
<organism evidence="1">
    <name type="scientific">Rhizophora mucronata</name>
    <name type="common">Asiatic mangrove</name>
    <dbReference type="NCBI Taxonomy" id="61149"/>
    <lineage>
        <taxon>Eukaryota</taxon>
        <taxon>Viridiplantae</taxon>
        <taxon>Streptophyta</taxon>
        <taxon>Embryophyta</taxon>
        <taxon>Tracheophyta</taxon>
        <taxon>Spermatophyta</taxon>
        <taxon>Magnoliopsida</taxon>
        <taxon>eudicotyledons</taxon>
        <taxon>Gunneridae</taxon>
        <taxon>Pentapetalae</taxon>
        <taxon>rosids</taxon>
        <taxon>fabids</taxon>
        <taxon>Malpighiales</taxon>
        <taxon>Rhizophoraceae</taxon>
        <taxon>Rhizophora</taxon>
    </lineage>
</organism>
<reference evidence="1" key="1">
    <citation type="submission" date="2018-02" db="EMBL/GenBank/DDBJ databases">
        <title>Rhizophora mucronata_Transcriptome.</title>
        <authorList>
            <person name="Meera S.P."/>
            <person name="Sreeshan A."/>
            <person name="Augustine A."/>
        </authorList>
    </citation>
    <scope>NUCLEOTIDE SEQUENCE</scope>
    <source>
        <tissue evidence="1">Leaf</tissue>
    </source>
</reference>
<dbReference type="AlphaFoldDB" id="A0A2P2PHB5"/>
<protein>
    <submittedName>
        <fullName evidence="1">Uncharacterized protein</fullName>
    </submittedName>
</protein>
<evidence type="ECO:0000313" key="1">
    <source>
        <dbReference type="EMBL" id="MBX54103.1"/>
    </source>
</evidence>